<keyword evidence="3" id="KW-1185">Reference proteome</keyword>
<dbReference type="EMBL" id="JALPRX010000031">
    <property type="protein sequence ID" value="MCK8784400.1"/>
    <property type="molecule type" value="Genomic_DNA"/>
</dbReference>
<evidence type="ECO:0000313" key="3">
    <source>
        <dbReference type="Proteomes" id="UP001139516"/>
    </source>
</evidence>
<dbReference type="AlphaFoldDB" id="A0A9X1Y8U1"/>
<dbReference type="InterPro" id="IPR058110">
    <property type="entry name" value="GCG_CRPN_dom"/>
</dbReference>
<evidence type="ECO:0008006" key="4">
    <source>
        <dbReference type="Google" id="ProtNLM"/>
    </source>
</evidence>
<dbReference type="NCBIfam" id="NF047412">
    <property type="entry name" value="sig_GCG_CRPN_rpt"/>
    <property type="match status" value="1"/>
</dbReference>
<keyword evidence="1" id="KW-0732">Signal</keyword>
<evidence type="ECO:0000313" key="2">
    <source>
        <dbReference type="EMBL" id="MCK8784400.1"/>
    </source>
</evidence>
<organism evidence="2 3">
    <name type="scientific">Roseomonas acroporae</name>
    <dbReference type="NCBI Taxonomy" id="2937791"/>
    <lineage>
        <taxon>Bacteria</taxon>
        <taxon>Pseudomonadati</taxon>
        <taxon>Pseudomonadota</taxon>
        <taxon>Alphaproteobacteria</taxon>
        <taxon>Acetobacterales</taxon>
        <taxon>Roseomonadaceae</taxon>
        <taxon>Roseomonas</taxon>
    </lineage>
</organism>
<name>A0A9X1Y8U1_9PROT</name>
<proteinExistence type="predicted"/>
<accession>A0A9X1Y8U1</accession>
<dbReference type="Proteomes" id="UP001139516">
    <property type="component" value="Unassembled WGS sequence"/>
</dbReference>
<feature type="chain" id="PRO_5040869187" description="PXPV repeat-containing protein" evidence="1">
    <location>
        <begin position="25"/>
        <end position="137"/>
    </location>
</feature>
<feature type="signal peptide" evidence="1">
    <location>
        <begin position="1"/>
        <end position="24"/>
    </location>
</feature>
<reference evidence="2" key="1">
    <citation type="submission" date="2022-04" db="EMBL/GenBank/DDBJ databases">
        <title>Roseomonas acroporae sp. nov., isolated from coral Acropora digitifera.</title>
        <authorList>
            <person name="Sun H."/>
        </authorList>
    </citation>
    <scope>NUCLEOTIDE SEQUENCE</scope>
    <source>
        <strain evidence="2">NAR14</strain>
    </source>
</reference>
<protein>
    <recommendedName>
        <fullName evidence="4">PXPV repeat-containing protein</fullName>
    </recommendedName>
</protein>
<dbReference type="RefSeq" id="WP_248666526.1">
    <property type="nucleotide sequence ID" value="NZ_JALPRX010000031.1"/>
</dbReference>
<evidence type="ECO:0000256" key="1">
    <source>
        <dbReference type="SAM" id="SignalP"/>
    </source>
</evidence>
<comment type="caution">
    <text evidence="2">The sequence shown here is derived from an EMBL/GenBank/DDBJ whole genome shotgun (WGS) entry which is preliminary data.</text>
</comment>
<gene>
    <name evidence="2" type="ORF">M0638_08415</name>
</gene>
<sequence length="137" mass="13859">MRRPTFFLAAALALGALASTPVLAQGVPHGTPGVAAAPPAVPASLLVPAVAWADDAGGRPAAPVIRVADGCGPGGWRGPWGACHGGWAGPVPGYYAPPPPPPAYYAGNGCPPGFWRGPWGHCRDTPYHGRLPDGGWQ</sequence>